<reference evidence="1" key="1">
    <citation type="submission" date="2018-02" db="EMBL/GenBank/DDBJ databases">
        <title>Rhizophora mucronata_Transcriptome.</title>
        <authorList>
            <person name="Meera S.P."/>
            <person name="Sreeshan A."/>
            <person name="Augustine A."/>
        </authorList>
    </citation>
    <scope>NUCLEOTIDE SEQUENCE</scope>
    <source>
        <tissue evidence="1">Leaf</tissue>
    </source>
</reference>
<dbReference type="AlphaFoldDB" id="A0A2P2N0W6"/>
<name>A0A2P2N0W6_RHIMU</name>
<proteinExistence type="predicted"/>
<accession>A0A2P2N0W6</accession>
<dbReference type="EMBL" id="GGEC01055626">
    <property type="protein sequence ID" value="MBX36110.1"/>
    <property type="molecule type" value="Transcribed_RNA"/>
</dbReference>
<sequence>MSMSEHFDILVLFRRFFHFRYSVSLKFL</sequence>
<organism evidence="1">
    <name type="scientific">Rhizophora mucronata</name>
    <name type="common">Asiatic mangrove</name>
    <dbReference type="NCBI Taxonomy" id="61149"/>
    <lineage>
        <taxon>Eukaryota</taxon>
        <taxon>Viridiplantae</taxon>
        <taxon>Streptophyta</taxon>
        <taxon>Embryophyta</taxon>
        <taxon>Tracheophyta</taxon>
        <taxon>Spermatophyta</taxon>
        <taxon>Magnoliopsida</taxon>
        <taxon>eudicotyledons</taxon>
        <taxon>Gunneridae</taxon>
        <taxon>Pentapetalae</taxon>
        <taxon>rosids</taxon>
        <taxon>fabids</taxon>
        <taxon>Malpighiales</taxon>
        <taxon>Rhizophoraceae</taxon>
        <taxon>Rhizophora</taxon>
    </lineage>
</organism>
<evidence type="ECO:0000313" key="1">
    <source>
        <dbReference type="EMBL" id="MBX36110.1"/>
    </source>
</evidence>
<protein>
    <submittedName>
        <fullName evidence="1">Uncharacterized protein</fullName>
    </submittedName>
</protein>